<proteinExistence type="inferred from homology"/>
<evidence type="ECO:0000256" key="5">
    <source>
        <dbReference type="ARBA" id="ARBA00023002"/>
    </source>
</evidence>
<dbReference type="AlphaFoldDB" id="A0A1F6WYX5"/>
<dbReference type="EC" id="1.17.1.8" evidence="9 12"/>
<name>A0A1F6WYX5_9BACT</name>
<dbReference type="GO" id="GO:0019877">
    <property type="term" value="P:diaminopimelate biosynthetic process"/>
    <property type="evidence" value="ECO:0007669"/>
    <property type="project" value="UniProtKB-UniRule"/>
</dbReference>
<dbReference type="GO" id="GO:0005737">
    <property type="term" value="C:cytoplasm"/>
    <property type="evidence" value="ECO:0007669"/>
    <property type="project" value="UniProtKB-SubCell"/>
</dbReference>
<feature type="active site" description="Proton donor/acceptor" evidence="12">
    <location>
        <position position="146"/>
    </location>
</feature>
<dbReference type="Gene3D" id="3.40.50.720">
    <property type="entry name" value="NAD(P)-binding Rossmann-like Domain"/>
    <property type="match status" value="1"/>
</dbReference>
<evidence type="ECO:0000256" key="8">
    <source>
        <dbReference type="ARBA" id="ARBA00037922"/>
    </source>
</evidence>
<sequence>MLNKISKTNRVKIALIGYGKMGQEIDALCRDSRDFEIVSINYKNINDKLDLKSIAKADVAIDFTSKDVVLKNIEEVAKLGVNLVVGTTGWSGDLEIVRKIIKKYKIGLVYSPNFSVGVNIFFKIIDFSAKLLSRFPDYDVYGLEIHHKTKLDSPSGTALKIADKIKGLNFTSVRAGRNPGFHEVVFDSNADGITLSHQAYNRVGFAKGALVAAEFIKNKKGIHAFEDLFKI</sequence>
<comment type="caution">
    <text evidence="15">The sequence shown here is derived from an EMBL/GenBank/DDBJ whole genome shotgun (WGS) entry which is preliminary data.</text>
</comment>
<evidence type="ECO:0000313" key="15">
    <source>
        <dbReference type="EMBL" id="OGI87106.1"/>
    </source>
</evidence>
<evidence type="ECO:0000256" key="7">
    <source>
        <dbReference type="ARBA" id="ARBA00023154"/>
    </source>
</evidence>
<evidence type="ECO:0000313" key="16">
    <source>
        <dbReference type="Proteomes" id="UP000177001"/>
    </source>
</evidence>
<evidence type="ECO:0000256" key="3">
    <source>
        <dbReference type="ARBA" id="ARBA00022857"/>
    </source>
</evidence>
<dbReference type="Gene3D" id="3.30.360.10">
    <property type="entry name" value="Dihydrodipicolinate Reductase, domain 2"/>
    <property type="match status" value="1"/>
</dbReference>
<reference evidence="15 16" key="1">
    <citation type="journal article" date="2016" name="Nat. Commun.">
        <title>Thousands of microbial genomes shed light on interconnected biogeochemical processes in an aquifer system.</title>
        <authorList>
            <person name="Anantharaman K."/>
            <person name="Brown C.T."/>
            <person name="Hug L.A."/>
            <person name="Sharon I."/>
            <person name="Castelle C.J."/>
            <person name="Probst A.J."/>
            <person name="Thomas B.C."/>
            <person name="Singh A."/>
            <person name="Wilkins M.J."/>
            <person name="Karaoz U."/>
            <person name="Brodie E.L."/>
            <person name="Williams K.H."/>
            <person name="Hubbard S.S."/>
            <person name="Banfield J.F."/>
        </authorList>
    </citation>
    <scope>NUCLEOTIDE SEQUENCE [LARGE SCALE GENOMIC DNA]</scope>
</reference>
<dbReference type="SUPFAM" id="SSF55347">
    <property type="entry name" value="Glyceraldehyde-3-phosphate dehydrogenase-like, C-terminal domain"/>
    <property type="match status" value="1"/>
</dbReference>
<keyword evidence="2 12" id="KW-0028">Amino-acid biosynthesis</keyword>
<feature type="domain" description="Dihydrodipicolinate reductase N-terminal" evidence="13">
    <location>
        <begin position="11"/>
        <end position="114"/>
    </location>
</feature>
<feature type="binding site" evidence="12">
    <location>
        <begin position="86"/>
        <end position="88"/>
    </location>
    <ligand>
        <name>NAD(+)</name>
        <dbReference type="ChEBI" id="CHEBI:57540"/>
    </ligand>
</feature>
<dbReference type="InterPro" id="IPR000846">
    <property type="entry name" value="DapB_N"/>
</dbReference>
<gene>
    <name evidence="12" type="primary">dapB</name>
    <name evidence="15" type="ORF">A3A91_00350</name>
</gene>
<feature type="binding site" evidence="12">
    <location>
        <begin position="111"/>
        <end position="114"/>
    </location>
    <ligand>
        <name>NAD(+)</name>
        <dbReference type="ChEBI" id="CHEBI:57540"/>
    </ligand>
</feature>
<dbReference type="SUPFAM" id="SSF51735">
    <property type="entry name" value="NAD(P)-binding Rossmann-fold domains"/>
    <property type="match status" value="1"/>
</dbReference>
<comment type="catalytic activity">
    <reaction evidence="10 12">
        <text>(S)-2,3,4,5-tetrahydrodipicolinate + NADP(+) + H2O = (2S,4S)-4-hydroxy-2,3,4,5-tetrahydrodipicolinate + NADPH + H(+)</text>
        <dbReference type="Rhea" id="RHEA:35331"/>
        <dbReference type="ChEBI" id="CHEBI:15377"/>
        <dbReference type="ChEBI" id="CHEBI:15378"/>
        <dbReference type="ChEBI" id="CHEBI:16845"/>
        <dbReference type="ChEBI" id="CHEBI:57783"/>
        <dbReference type="ChEBI" id="CHEBI:58349"/>
        <dbReference type="ChEBI" id="CHEBI:67139"/>
        <dbReference type="EC" id="1.17.1.8"/>
    </reaction>
</comment>
<evidence type="ECO:0000256" key="11">
    <source>
        <dbReference type="ARBA" id="ARBA00049396"/>
    </source>
</evidence>
<keyword evidence="6 12" id="KW-0520">NAD</keyword>
<comment type="subunit">
    <text evidence="12">Homotetramer.</text>
</comment>
<comment type="catalytic activity">
    <reaction evidence="11 12">
        <text>(S)-2,3,4,5-tetrahydrodipicolinate + NAD(+) + H2O = (2S,4S)-4-hydroxy-2,3,4,5-tetrahydrodipicolinate + NADH + H(+)</text>
        <dbReference type="Rhea" id="RHEA:35323"/>
        <dbReference type="ChEBI" id="CHEBI:15377"/>
        <dbReference type="ChEBI" id="CHEBI:15378"/>
        <dbReference type="ChEBI" id="CHEBI:16845"/>
        <dbReference type="ChEBI" id="CHEBI:57540"/>
        <dbReference type="ChEBI" id="CHEBI:57945"/>
        <dbReference type="ChEBI" id="CHEBI:67139"/>
        <dbReference type="EC" id="1.17.1.8"/>
    </reaction>
</comment>
<evidence type="ECO:0000256" key="2">
    <source>
        <dbReference type="ARBA" id="ARBA00022605"/>
    </source>
</evidence>
<dbReference type="EMBL" id="MFUR01000005">
    <property type="protein sequence ID" value="OGI87106.1"/>
    <property type="molecule type" value="Genomic_DNA"/>
</dbReference>
<dbReference type="PIRSF" id="PIRSF000161">
    <property type="entry name" value="DHPR"/>
    <property type="match status" value="1"/>
</dbReference>
<dbReference type="PANTHER" id="PTHR20836:SF0">
    <property type="entry name" value="4-HYDROXY-TETRAHYDRODIPICOLINATE REDUCTASE 1, CHLOROPLASTIC-RELATED"/>
    <property type="match status" value="1"/>
</dbReference>
<evidence type="ECO:0000256" key="9">
    <source>
        <dbReference type="ARBA" id="ARBA00038983"/>
    </source>
</evidence>
<evidence type="ECO:0000256" key="1">
    <source>
        <dbReference type="ARBA" id="ARBA00006642"/>
    </source>
</evidence>
<dbReference type="Proteomes" id="UP000177001">
    <property type="component" value="Unassembled WGS sequence"/>
</dbReference>
<keyword evidence="5 12" id="KW-0560">Oxidoreductase</keyword>
<dbReference type="UniPathway" id="UPA00034">
    <property type="reaction ID" value="UER00018"/>
</dbReference>
<dbReference type="GO" id="GO:0016726">
    <property type="term" value="F:oxidoreductase activity, acting on CH or CH2 groups, NAD or NADP as acceptor"/>
    <property type="evidence" value="ECO:0007669"/>
    <property type="project" value="UniProtKB-UniRule"/>
</dbReference>
<evidence type="ECO:0000259" key="13">
    <source>
        <dbReference type="Pfam" id="PF01113"/>
    </source>
</evidence>
<keyword evidence="3 12" id="KW-0521">NADP</keyword>
<evidence type="ECO:0000256" key="6">
    <source>
        <dbReference type="ARBA" id="ARBA00023027"/>
    </source>
</evidence>
<comment type="function">
    <text evidence="12">Catalyzes the conversion of 4-hydroxy-tetrahydrodipicolinate (HTPA) to tetrahydrodipicolinate.</text>
</comment>
<evidence type="ECO:0000259" key="14">
    <source>
        <dbReference type="Pfam" id="PF05173"/>
    </source>
</evidence>
<dbReference type="Pfam" id="PF01113">
    <property type="entry name" value="DapB_N"/>
    <property type="match status" value="1"/>
</dbReference>
<dbReference type="InterPro" id="IPR022663">
    <property type="entry name" value="DapB_C"/>
</dbReference>
<dbReference type="GO" id="GO:0008839">
    <property type="term" value="F:4-hydroxy-tetrahydrodipicolinate reductase"/>
    <property type="evidence" value="ECO:0007669"/>
    <property type="project" value="UniProtKB-EC"/>
</dbReference>
<evidence type="ECO:0000256" key="4">
    <source>
        <dbReference type="ARBA" id="ARBA00022915"/>
    </source>
</evidence>
<dbReference type="Pfam" id="PF05173">
    <property type="entry name" value="DapB_C"/>
    <property type="match status" value="1"/>
</dbReference>
<protein>
    <recommendedName>
        <fullName evidence="9 12">4-hydroxy-tetrahydrodipicolinate reductase</fullName>
        <shortName evidence="12">HTPA reductase</shortName>
        <ecNumber evidence="9 12">1.17.1.8</ecNumber>
    </recommendedName>
</protein>
<dbReference type="PANTHER" id="PTHR20836">
    <property type="entry name" value="DIHYDRODIPICOLINATE REDUCTASE"/>
    <property type="match status" value="1"/>
</dbReference>
<dbReference type="CDD" id="cd02274">
    <property type="entry name" value="DHDPR_N"/>
    <property type="match status" value="1"/>
</dbReference>
<comment type="caution">
    <text evidence="12">Was originally thought to be a dihydrodipicolinate reductase (DHDPR), catalyzing the conversion of dihydrodipicolinate to tetrahydrodipicolinate. However, it was shown in E.coli that the substrate of the enzymatic reaction is not dihydrodipicolinate (DHDP) but in fact (2S,4S)-4-hydroxy-2,3,4,5-tetrahydrodipicolinic acid (HTPA), the product released by the DapA-catalyzed reaction.</text>
</comment>
<feature type="active site" description="Proton donor" evidence="12">
    <location>
        <position position="150"/>
    </location>
</feature>
<dbReference type="GO" id="GO:0050661">
    <property type="term" value="F:NADP binding"/>
    <property type="evidence" value="ECO:0007669"/>
    <property type="project" value="UniProtKB-UniRule"/>
</dbReference>
<evidence type="ECO:0000256" key="12">
    <source>
        <dbReference type="HAMAP-Rule" id="MF_00102"/>
    </source>
</evidence>
<feature type="binding site" evidence="12">
    <location>
        <position position="147"/>
    </location>
    <ligand>
        <name>(S)-2,3,4,5-tetrahydrodipicolinate</name>
        <dbReference type="ChEBI" id="CHEBI:16845"/>
    </ligand>
</feature>
<accession>A0A1F6WYX5</accession>
<feature type="binding site" evidence="12">
    <location>
        <begin position="156"/>
        <end position="157"/>
    </location>
    <ligand>
        <name>(S)-2,3,4,5-tetrahydrodipicolinate</name>
        <dbReference type="ChEBI" id="CHEBI:16845"/>
    </ligand>
</feature>
<dbReference type="HAMAP" id="MF_00102">
    <property type="entry name" value="DapB"/>
    <property type="match status" value="1"/>
</dbReference>
<dbReference type="GO" id="GO:0009089">
    <property type="term" value="P:lysine biosynthetic process via diaminopimelate"/>
    <property type="evidence" value="ECO:0007669"/>
    <property type="project" value="UniProtKB-UniRule"/>
</dbReference>
<comment type="pathway">
    <text evidence="8 12">Amino-acid biosynthesis; L-lysine biosynthesis via DAP pathway; (S)-tetrahydrodipicolinate from L-aspartate: step 4/4.</text>
</comment>
<keyword evidence="12" id="KW-0963">Cytoplasm</keyword>
<dbReference type="GO" id="GO:0051287">
    <property type="term" value="F:NAD binding"/>
    <property type="evidence" value="ECO:0007669"/>
    <property type="project" value="UniProtKB-UniRule"/>
</dbReference>
<organism evidence="15 16">
    <name type="scientific">Candidatus Nomurabacteria bacterium RIFCSPLOWO2_01_FULL_36_16</name>
    <dbReference type="NCBI Taxonomy" id="1801767"/>
    <lineage>
        <taxon>Bacteria</taxon>
        <taxon>Candidatus Nomuraibacteriota</taxon>
    </lineage>
</organism>
<feature type="domain" description="Dihydrodipicolinate reductase C-terminal" evidence="14">
    <location>
        <begin position="117"/>
        <end position="228"/>
    </location>
</feature>
<keyword evidence="4 12" id="KW-0220">Diaminopimelate biosynthesis</keyword>
<comment type="caution">
    <text evidence="12">Lacks conserved residue(s) required for the propagation of feature annotation.</text>
</comment>
<evidence type="ECO:0000256" key="10">
    <source>
        <dbReference type="ARBA" id="ARBA00049080"/>
    </source>
</evidence>
<comment type="similarity">
    <text evidence="1 12">Belongs to the DapB family.</text>
</comment>
<keyword evidence="7 12" id="KW-0457">Lysine biosynthesis</keyword>
<dbReference type="InterPro" id="IPR036291">
    <property type="entry name" value="NAD(P)-bd_dom_sf"/>
</dbReference>
<dbReference type="InterPro" id="IPR023940">
    <property type="entry name" value="DHDPR_bac"/>
</dbReference>
<comment type="subcellular location">
    <subcellularLocation>
        <location evidence="12">Cytoplasm</location>
    </subcellularLocation>
</comment>